<keyword evidence="2" id="KW-0808">Transferase</keyword>
<dbReference type="EMBL" id="FNOB01000009">
    <property type="protein sequence ID" value="SDX05487.1"/>
    <property type="molecule type" value="Genomic_DNA"/>
</dbReference>
<dbReference type="Proteomes" id="UP000199541">
    <property type="component" value="Unassembled WGS sequence"/>
</dbReference>
<dbReference type="Proteomes" id="UP000634647">
    <property type="component" value="Unassembled WGS sequence"/>
</dbReference>
<accession>A0AAN4ZZX5</accession>
<evidence type="ECO:0000313" key="1">
    <source>
        <dbReference type="EMBL" id="GHE02136.1"/>
    </source>
</evidence>
<keyword evidence="2" id="KW-0418">Kinase</keyword>
<comment type="caution">
    <text evidence="1">The sequence shown here is derived from an EMBL/GenBank/DDBJ whole genome shotgun (WGS) entry which is preliminary data.</text>
</comment>
<reference evidence="2 3" key="2">
    <citation type="submission" date="2016-10" db="EMBL/GenBank/DDBJ databases">
        <authorList>
            <person name="Varghese N."/>
            <person name="Submissions S."/>
        </authorList>
    </citation>
    <scope>NUCLEOTIDE SEQUENCE [LARGE SCALE GENOMIC DNA]</scope>
    <source>
        <strain evidence="2 3">DSM 24802</strain>
    </source>
</reference>
<reference evidence="1" key="1">
    <citation type="journal article" date="2014" name="Int. J. Syst. Evol. Microbiol.">
        <title>Complete genome sequence of Corynebacterium casei LMG S-19264T (=DSM 44701T), isolated from a smear-ripened cheese.</title>
        <authorList>
            <consortium name="US DOE Joint Genome Institute (JGI-PGF)"/>
            <person name="Walter F."/>
            <person name="Albersmeier A."/>
            <person name="Kalinowski J."/>
            <person name="Ruckert C."/>
        </authorList>
    </citation>
    <scope>NUCLEOTIDE SEQUENCE</scope>
    <source>
        <strain evidence="1">CGMCC 1.10859</strain>
    </source>
</reference>
<dbReference type="InterPro" id="IPR020568">
    <property type="entry name" value="Ribosomal_Su5_D2-typ_SF"/>
</dbReference>
<proteinExistence type="predicted"/>
<dbReference type="RefSeq" id="WP_051646237.1">
    <property type="nucleotide sequence ID" value="NZ_BNAB01000008.1"/>
</dbReference>
<sequence length="276" mass="28615">MTPHARPGPAPGDVRVAAHFGEFLQGRLGPDGPVALVTLPCAALAAHATRRPGPFALHQPGPRALTAMVAARFLAALGLPRRGRFVLRLDMPPGGGAGASTAARVALARAAGQRDPDAIARACLVSEGALDPVMFAAPAQRLWASRAARTLALLPPPPRFDVLGGFFGPMRRTDPRDGAFPDIADLAAAWPAACAQPARAAELASESARRTLALRRPGADPTEALARRFGALGFAIGHTGAARALLFTPGTVPEAARSAMREAGYRNILCFRTGEG</sequence>
<protein>
    <submittedName>
        <fullName evidence="2">Threonine kinase</fullName>
    </submittedName>
</protein>
<dbReference type="EMBL" id="BNAB01000008">
    <property type="protein sequence ID" value="GHE02136.1"/>
    <property type="molecule type" value="Genomic_DNA"/>
</dbReference>
<name>A0AAN4ZZX5_9RHOB</name>
<evidence type="ECO:0000313" key="3">
    <source>
        <dbReference type="Proteomes" id="UP000199541"/>
    </source>
</evidence>
<dbReference type="SUPFAM" id="SSF54211">
    <property type="entry name" value="Ribosomal protein S5 domain 2-like"/>
    <property type="match status" value="1"/>
</dbReference>
<evidence type="ECO:0000313" key="2">
    <source>
        <dbReference type="EMBL" id="SDX05487.1"/>
    </source>
</evidence>
<dbReference type="AlphaFoldDB" id="A0AAN4ZZX5"/>
<dbReference type="GO" id="GO:0016301">
    <property type="term" value="F:kinase activity"/>
    <property type="evidence" value="ECO:0007669"/>
    <property type="project" value="UniProtKB-KW"/>
</dbReference>
<organism evidence="1 4">
    <name type="scientific">Allgaiera indica</name>
    <dbReference type="NCBI Taxonomy" id="765699"/>
    <lineage>
        <taxon>Bacteria</taxon>
        <taxon>Pseudomonadati</taxon>
        <taxon>Pseudomonadota</taxon>
        <taxon>Alphaproteobacteria</taxon>
        <taxon>Rhodobacterales</taxon>
        <taxon>Paracoccaceae</taxon>
        <taxon>Allgaiera</taxon>
    </lineage>
</organism>
<gene>
    <name evidence="1" type="ORF">GCM10008024_20540</name>
    <name evidence="2" type="ORF">SAMN05444006_109108</name>
</gene>
<reference evidence="1" key="3">
    <citation type="submission" date="2023-06" db="EMBL/GenBank/DDBJ databases">
        <authorList>
            <person name="Sun Q."/>
            <person name="Zhou Y."/>
        </authorList>
    </citation>
    <scope>NUCLEOTIDE SEQUENCE</scope>
    <source>
        <strain evidence="1">CGMCC 1.10859</strain>
    </source>
</reference>
<evidence type="ECO:0000313" key="4">
    <source>
        <dbReference type="Proteomes" id="UP000634647"/>
    </source>
</evidence>
<keyword evidence="3" id="KW-1185">Reference proteome</keyword>